<evidence type="ECO:0000256" key="1">
    <source>
        <dbReference type="SAM" id="Phobius"/>
    </source>
</evidence>
<name>A0ABQ3Y799_9ACTN</name>
<feature type="transmembrane region" description="Helical" evidence="1">
    <location>
        <begin position="113"/>
        <end position="132"/>
    </location>
</feature>
<feature type="transmembrane region" description="Helical" evidence="1">
    <location>
        <begin position="285"/>
        <end position="307"/>
    </location>
</feature>
<dbReference type="Proteomes" id="UP000609879">
    <property type="component" value="Unassembled WGS sequence"/>
</dbReference>
<feature type="transmembrane region" description="Helical" evidence="1">
    <location>
        <begin position="190"/>
        <end position="207"/>
    </location>
</feature>
<keyword evidence="1" id="KW-1133">Transmembrane helix</keyword>
<keyword evidence="1" id="KW-0812">Transmembrane</keyword>
<reference evidence="2 3" key="1">
    <citation type="submission" date="2021-01" db="EMBL/GenBank/DDBJ databases">
        <title>Whole genome shotgun sequence of Actinoplanes deccanensis NBRC 13994.</title>
        <authorList>
            <person name="Komaki H."/>
            <person name="Tamura T."/>
        </authorList>
    </citation>
    <scope>NUCLEOTIDE SEQUENCE [LARGE SCALE GENOMIC DNA]</scope>
    <source>
        <strain evidence="2 3">NBRC 13994</strain>
    </source>
</reference>
<evidence type="ECO:0008006" key="4">
    <source>
        <dbReference type="Google" id="ProtNLM"/>
    </source>
</evidence>
<sequence>MSTLERRYQRLIRLFYPAGYRREREGEIVGTYLDLAAPDKKRPSWREVADLAAGGVRQHVRATEVTELRPGLRLAGLLAMATATALAAMWALIETAPLSPEITRHVPHVGPFRALGIGVWGLWLLAAFLFALRPQWSRPAIGVALIATVAVVPLSAVTEVSRPPLFILLPQFVLGVLALAAGHMPRVERLIPLAVGAAAAAILRPRIDYALIYFSETPRFVMTATGLILLTVALLLAAALGMTGRSRGGWALLLLLGPIGLVTVPELSVAITANLYDEHNATYRGMAATAALVIVTATGLLLVALALHQRLRPHTRCAACGSPIRGKTPPAHV</sequence>
<feature type="transmembrane region" description="Helical" evidence="1">
    <location>
        <begin position="219"/>
        <end position="240"/>
    </location>
</feature>
<organism evidence="2 3">
    <name type="scientific">Paractinoplanes deccanensis</name>
    <dbReference type="NCBI Taxonomy" id="113561"/>
    <lineage>
        <taxon>Bacteria</taxon>
        <taxon>Bacillati</taxon>
        <taxon>Actinomycetota</taxon>
        <taxon>Actinomycetes</taxon>
        <taxon>Micromonosporales</taxon>
        <taxon>Micromonosporaceae</taxon>
        <taxon>Paractinoplanes</taxon>
    </lineage>
</organism>
<dbReference type="EMBL" id="BOMI01000086">
    <property type="protein sequence ID" value="GID75878.1"/>
    <property type="molecule type" value="Genomic_DNA"/>
</dbReference>
<feature type="transmembrane region" description="Helical" evidence="1">
    <location>
        <begin position="252"/>
        <end position="273"/>
    </location>
</feature>
<protein>
    <recommendedName>
        <fullName evidence="4">Integral membrane protein</fullName>
    </recommendedName>
</protein>
<evidence type="ECO:0000313" key="2">
    <source>
        <dbReference type="EMBL" id="GID75878.1"/>
    </source>
</evidence>
<gene>
    <name evidence="2" type="ORF">Ade02nite_45190</name>
</gene>
<accession>A0ABQ3Y799</accession>
<keyword evidence="1" id="KW-0472">Membrane</keyword>
<keyword evidence="3" id="KW-1185">Reference proteome</keyword>
<feature type="transmembrane region" description="Helical" evidence="1">
    <location>
        <begin position="139"/>
        <end position="158"/>
    </location>
</feature>
<feature type="transmembrane region" description="Helical" evidence="1">
    <location>
        <begin position="164"/>
        <end position="183"/>
    </location>
</feature>
<comment type="caution">
    <text evidence="2">The sequence shown here is derived from an EMBL/GenBank/DDBJ whole genome shotgun (WGS) entry which is preliminary data.</text>
</comment>
<feature type="transmembrane region" description="Helical" evidence="1">
    <location>
        <begin position="74"/>
        <end position="93"/>
    </location>
</feature>
<proteinExistence type="predicted"/>
<evidence type="ECO:0000313" key="3">
    <source>
        <dbReference type="Proteomes" id="UP000609879"/>
    </source>
</evidence>
<dbReference type="RefSeq" id="WP_203767119.1">
    <property type="nucleotide sequence ID" value="NZ_BAAABO010000046.1"/>
</dbReference>